<sequence>EGEEPLPPWIRGERERKLAADEGSDLLFPVYLIGSALVAIAAVGSIFEFANRNPIFGVLPPSNFLWAPILLFFSITGFPSAGFLFFKAITAANKEAERQDKIDGY</sequence>
<keyword evidence="1" id="KW-0812">Transmembrane</keyword>
<dbReference type="GeneID" id="17039173"/>
<protein>
    <submittedName>
        <fullName evidence="2">Uncharacterized protein</fullName>
    </submittedName>
</protein>
<keyword evidence="3" id="KW-1185">Reference proteome</keyword>
<dbReference type="OrthoDB" id="2013891at2759"/>
<evidence type="ECO:0000313" key="3">
    <source>
        <dbReference type="Proteomes" id="UP000007264"/>
    </source>
</evidence>
<dbReference type="EMBL" id="AGSI01000013">
    <property type="protein sequence ID" value="EIE21297.1"/>
    <property type="molecule type" value="Genomic_DNA"/>
</dbReference>
<dbReference type="eggNOG" id="ENOG502S047">
    <property type="taxonomic scope" value="Eukaryota"/>
</dbReference>
<dbReference type="Proteomes" id="UP000007264">
    <property type="component" value="Unassembled WGS sequence"/>
</dbReference>
<feature type="non-terminal residue" evidence="2">
    <location>
        <position position="1"/>
    </location>
</feature>
<evidence type="ECO:0000256" key="1">
    <source>
        <dbReference type="SAM" id="Phobius"/>
    </source>
</evidence>
<keyword evidence="1" id="KW-0472">Membrane</keyword>
<keyword evidence="1" id="KW-1133">Transmembrane helix</keyword>
<dbReference type="RefSeq" id="XP_005645841.1">
    <property type="nucleotide sequence ID" value="XM_005645784.1"/>
</dbReference>
<dbReference type="PANTHER" id="PTHR36042">
    <property type="entry name" value="OS05G0490900 PROTEIN"/>
    <property type="match status" value="1"/>
</dbReference>
<dbReference type="KEGG" id="csl:COCSUDRAFT_83521"/>
<comment type="caution">
    <text evidence="2">The sequence shown here is derived from an EMBL/GenBank/DDBJ whole genome shotgun (WGS) entry which is preliminary data.</text>
</comment>
<evidence type="ECO:0000313" key="2">
    <source>
        <dbReference type="EMBL" id="EIE21297.1"/>
    </source>
</evidence>
<feature type="transmembrane region" description="Helical" evidence="1">
    <location>
        <begin position="26"/>
        <end position="47"/>
    </location>
</feature>
<organism evidence="2 3">
    <name type="scientific">Coccomyxa subellipsoidea (strain C-169)</name>
    <name type="common">Green microalga</name>
    <dbReference type="NCBI Taxonomy" id="574566"/>
    <lineage>
        <taxon>Eukaryota</taxon>
        <taxon>Viridiplantae</taxon>
        <taxon>Chlorophyta</taxon>
        <taxon>core chlorophytes</taxon>
        <taxon>Trebouxiophyceae</taxon>
        <taxon>Trebouxiophyceae incertae sedis</taxon>
        <taxon>Coccomyxaceae</taxon>
        <taxon>Coccomyxa</taxon>
        <taxon>Coccomyxa subellipsoidea</taxon>
    </lineage>
</organism>
<name>I0YSC8_COCSC</name>
<accession>I0YSC8</accession>
<dbReference type="PANTHER" id="PTHR36042:SF1">
    <property type="entry name" value="OS05G0490900 PROTEIN"/>
    <property type="match status" value="1"/>
</dbReference>
<gene>
    <name evidence="2" type="ORF">COCSUDRAFT_83521</name>
</gene>
<reference evidence="2 3" key="1">
    <citation type="journal article" date="2012" name="Genome Biol.">
        <title>The genome of the polar eukaryotic microalga coccomyxa subellipsoidea reveals traits of cold adaptation.</title>
        <authorList>
            <person name="Blanc G."/>
            <person name="Agarkova I."/>
            <person name="Grimwood J."/>
            <person name="Kuo A."/>
            <person name="Brueggeman A."/>
            <person name="Dunigan D."/>
            <person name="Gurnon J."/>
            <person name="Ladunga I."/>
            <person name="Lindquist E."/>
            <person name="Lucas S."/>
            <person name="Pangilinan J."/>
            <person name="Proschold T."/>
            <person name="Salamov A."/>
            <person name="Schmutz J."/>
            <person name="Weeks D."/>
            <person name="Yamada T."/>
            <person name="Claverie J.M."/>
            <person name="Grigoriev I."/>
            <person name="Van Etten J."/>
            <person name="Lomsadze A."/>
            <person name="Borodovsky M."/>
        </authorList>
    </citation>
    <scope>NUCLEOTIDE SEQUENCE [LARGE SCALE GENOMIC DNA]</scope>
    <source>
        <strain evidence="2 3">C-169</strain>
    </source>
</reference>
<proteinExistence type="predicted"/>
<dbReference type="AlphaFoldDB" id="I0YSC8"/>
<feature type="transmembrane region" description="Helical" evidence="1">
    <location>
        <begin position="67"/>
        <end position="86"/>
    </location>
</feature>